<dbReference type="Gene3D" id="1.10.510.10">
    <property type="entry name" value="Transferase(Phosphotransferase) domain 1"/>
    <property type="match status" value="1"/>
</dbReference>
<evidence type="ECO:0000256" key="3">
    <source>
        <dbReference type="ARBA" id="ARBA00022777"/>
    </source>
</evidence>
<keyword evidence="1 8" id="KW-0808">Transferase</keyword>
<organism evidence="8 9">
    <name type="scientific">Fuerstiella marisgermanici</name>
    <dbReference type="NCBI Taxonomy" id="1891926"/>
    <lineage>
        <taxon>Bacteria</taxon>
        <taxon>Pseudomonadati</taxon>
        <taxon>Planctomycetota</taxon>
        <taxon>Planctomycetia</taxon>
        <taxon>Planctomycetales</taxon>
        <taxon>Planctomycetaceae</taxon>
        <taxon>Fuerstiella</taxon>
    </lineage>
</organism>
<dbReference type="PANTHER" id="PTHR43289:SF6">
    <property type="entry name" value="SERINE_THREONINE-PROTEIN KINASE NEKL-3"/>
    <property type="match status" value="1"/>
</dbReference>
<dbReference type="SUPFAM" id="SSF56112">
    <property type="entry name" value="Protein kinase-like (PK-like)"/>
    <property type="match status" value="1"/>
</dbReference>
<protein>
    <submittedName>
        <fullName evidence="8">Serine/threonine-protein kinase PknB</fullName>
        <ecNumber evidence="8">2.7.11.1</ecNumber>
    </submittedName>
</protein>
<name>A0A1P8WR61_9PLAN</name>
<evidence type="ECO:0000256" key="6">
    <source>
        <dbReference type="SAM" id="Phobius"/>
    </source>
</evidence>
<dbReference type="InterPro" id="IPR011009">
    <property type="entry name" value="Kinase-like_dom_sf"/>
</dbReference>
<feature type="compositionally biased region" description="Low complexity" evidence="5">
    <location>
        <begin position="387"/>
        <end position="407"/>
    </location>
</feature>
<accession>A0A1P8WR61</accession>
<keyword evidence="2" id="KW-0547">Nucleotide-binding</keyword>
<keyword evidence="6" id="KW-0812">Transmembrane</keyword>
<dbReference type="KEGG" id="fmr:Fuma_06219"/>
<dbReference type="InterPro" id="IPR008271">
    <property type="entry name" value="Ser/Thr_kinase_AS"/>
</dbReference>
<dbReference type="Proteomes" id="UP000187735">
    <property type="component" value="Chromosome"/>
</dbReference>
<dbReference type="RefSeq" id="WP_077027555.1">
    <property type="nucleotide sequence ID" value="NZ_CP017641.1"/>
</dbReference>
<keyword evidence="3 8" id="KW-0418">Kinase</keyword>
<keyword evidence="4" id="KW-0067">ATP-binding</keyword>
<dbReference type="GO" id="GO:0004674">
    <property type="term" value="F:protein serine/threonine kinase activity"/>
    <property type="evidence" value="ECO:0007669"/>
    <property type="project" value="UniProtKB-EC"/>
</dbReference>
<sequence length="540" mass="59408">MAVQLTPQSFHQLLARSGLLQPDSIRKLAERFPAEAANPEKFAGLLMTKRLLTKWQADKLLLGKHRGFFLGPYQLKSHLARGGMSTLYVAEHTETGEVHALKVLPPSRAAEASYLPRFLREAELAARLHHPNVMRVFDILSFTDAGQTVHFMVMELLNGRDLFNDVFQRGPLPLMDACEIIRQSANGLQYAHDAGLVHRDIKPGNLFITDEGTVKIVDLGLAAILEGQAESLTREYDERVLGTADYLAPEQAVDSHTVDGRADIYALGCAFYFALSGRPPFVDGNLAQRILAHQTKEPQDIATIRADVPPEIQQLLKSMLKKKRTERIQTCAEIADQLTGWLDAHGEIARYQQKPELVEPGDSADSEPRKLKRLAPKKSEAETPTDSIVAAETATTASSGTQSKSTAPTEQNSSVWQSEGVQYSEAFECFLERLDNESGVASVMDENFRRGQRRAMSHLQEDVASMDVVTVSSDEHSATAVDNSKAKNRTATPAGGLKFASIVLVLLAVGISVIALTVGRPWAEQSLRFMKQVWRSAVGS</sequence>
<dbReference type="Gene3D" id="3.30.200.20">
    <property type="entry name" value="Phosphorylase Kinase, domain 1"/>
    <property type="match status" value="1"/>
</dbReference>
<evidence type="ECO:0000259" key="7">
    <source>
        <dbReference type="PROSITE" id="PS50011"/>
    </source>
</evidence>
<evidence type="ECO:0000313" key="8">
    <source>
        <dbReference type="EMBL" id="APZ96550.1"/>
    </source>
</evidence>
<feature type="transmembrane region" description="Helical" evidence="6">
    <location>
        <begin position="499"/>
        <end position="523"/>
    </location>
</feature>
<dbReference type="SMART" id="SM00220">
    <property type="entry name" value="S_TKc"/>
    <property type="match status" value="1"/>
</dbReference>
<dbReference type="PROSITE" id="PS00108">
    <property type="entry name" value="PROTEIN_KINASE_ST"/>
    <property type="match status" value="1"/>
</dbReference>
<dbReference type="GO" id="GO:0005524">
    <property type="term" value="F:ATP binding"/>
    <property type="evidence" value="ECO:0007669"/>
    <property type="project" value="UniProtKB-KW"/>
</dbReference>
<feature type="compositionally biased region" description="Polar residues" evidence="5">
    <location>
        <begin position="408"/>
        <end position="417"/>
    </location>
</feature>
<gene>
    <name evidence="8" type="primary">pknB_29</name>
    <name evidence="8" type="ORF">Fuma_06219</name>
</gene>
<dbReference type="OrthoDB" id="6111975at2"/>
<dbReference type="Pfam" id="PF00069">
    <property type="entry name" value="Pkinase"/>
    <property type="match status" value="1"/>
</dbReference>
<keyword evidence="6" id="KW-0472">Membrane</keyword>
<reference evidence="8 9" key="1">
    <citation type="journal article" date="2016" name="Front. Microbiol.">
        <title>Fuerstia marisgermanicae gen. nov., sp. nov., an Unusual Member of the Phylum Planctomycetes from the German Wadden Sea.</title>
        <authorList>
            <person name="Kohn T."/>
            <person name="Heuer A."/>
            <person name="Jogler M."/>
            <person name="Vollmers J."/>
            <person name="Boedeker C."/>
            <person name="Bunk B."/>
            <person name="Rast P."/>
            <person name="Borchert D."/>
            <person name="Glockner I."/>
            <person name="Freese H.M."/>
            <person name="Klenk H.P."/>
            <person name="Overmann J."/>
            <person name="Kaster A.K."/>
            <person name="Rohde M."/>
            <person name="Wiegand S."/>
            <person name="Jogler C."/>
        </authorList>
    </citation>
    <scope>NUCLEOTIDE SEQUENCE [LARGE SCALE GENOMIC DNA]</scope>
    <source>
        <strain evidence="8 9">NH11</strain>
    </source>
</reference>
<evidence type="ECO:0000256" key="1">
    <source>
        <dbReference type="ARBA" id="ARBA00022679"/>
    </source>
</evidence>
<feature type="domain" description="Protein kinase" evidence="7">
    <location>
        <begin position="73"/>
        <end position="342"/>
    </location>
</feature>
<dbReference type="CDD" id="cd14014">
    <property type="entry name" value="STKc_PknB_like"/>
    <property type="match status" value="1"/>
</dbReference>
<evidence type="ECO:0000256" key="5">
    <source>
        <dbReference type="SAM" id="MobiDB-lite"/>
    </source>
</evidence>
<dbReference type="EC" id="2.7.11.1" evidence="8"/>
<keyword evidence="6" id="KW-1133">Transmembrane helix</keyword>
<dbReference type="PANTHER" id="PTHR43289">
    <property type="entry name" value="MITOGEN-ACTIVATED PROTEIN KINASE KINASE KINASE 20-RELATED"/>
    <property type="match status" value="1"/>
</dbReference>
<feature type="region of interest" description="Disordered" evidence="5">
    <location>
        <begin position="352"/>
        <end position="417"/>
    </location>
</feature>
<evidence type="ECO:0000313" key="9">
    <source>
        <dbReference type="Proteomes" id="UP000187735"/>
    </source>
</evidence>
<keyword evidence="9" id="KW-1185">Reference proteome</keyword>
<dbReference type="AlphaFoldDB" id="A0A1P8WR61"/>
<dbReference type="InterPro" id="IPR000719">
    <property type="entry name" value="Prot_kinase_dom"/>
</dbReference>
<dbReference type="STRING" id="1891926.Fuma_06219"/>
<dbReference type="EMBL" id="CP017641">
    <property type="protein sequence ID" value="APZ96550.1"/>
    <property type="molecule type" value="Genomic_DNA"/>
</dbReference>
<evidence type="ECO:0000256" key="2">
    <source>
        <dbReference type="ARBA" id="ARBA00022741"/>
    </source>
</evidence>
<dbReference type="PROSITE" id="PS50011">
    <property type="entry name" value="PROTEIN_KINASE_DOM"/>
    <property type="match status" value="1"/>
</dbReference>
<proteinExistence type="predicted"/>
<evidence type="ECO:0000256" key="4">
    <source>
        <dbReference type="ARBA" id="ARBA00022840"/>
    </source>
</evidence>